<evidence type="ECO:0008006" key="3">
    <source>
        <dbReference type="Google" id="ProtNLM"/>
    </source>
</evidence>
<dbReference type="InterPro" id="IPR014094">
    <property type="entry name" value="LpoB"/>
</dbReference>
<gene>
    <name evidence="1" type="ORF">DN068_12450</name>
</gene>
<accession>A0A2W2B8Q5</accession>
<keyword evidence="2" id="KW-1185">Reference proteome</keyword>
<evidence type="ECO:0000313" key="1">
    <source>
        <dbReference type="EMBL" id="PZF72669.1"/>
    </source>
</evidence>
<dbReference type="OrthoDB" id="1421388at2"/>
<protein>
    <recommendedName>
        <fullName evidence="3">Penicillin-binding protein activator LpoB</fullName>
    </recommendedName>
</protein>
<sequence>MRKLLLFAMLQFAGLLCYSQTKTSVGIIPFERSSNSRNRNESISNDEKTLIEDAITDAFIKAKHFTLVDRSNLNALDNERELQKSEAFINGATVEQGKSIGADYLIRLGLQDYKNDGVVCKFKLTLNVINVATGELRNTEIIDVHVGHQGTKVAAAFGTAAAGTMLSSRVPAASMLASNTSSAGSMVGSKQKALQKALNAVADEMDDFVAKKFPLTFTIVEIQKQDSNGAVKILIAGGMSSGLQRGDKLKAVYMKDMDVDGKKLTRTVFLADLTVSKVEDDNFSICLVNTVRNKIPAMLENGTKLKAIQTNENAD</sequence>
<dbReference type="Gene3D" id="3.40.50.10610">
    <property type="entry name" value="ABC-type transport auxiliary lipoprotein component"/>
    <property type="match status" value="1"/>
</dbReference>
<evidence type="ECO:0000313" key="2">
    <source>
        <dbReference type="Proteomes" id="UP000248745"/>
    </source>
</evidence>
<dbReference type="EMBL" id="QKTW01000017">
    <property type="protein sequence ID" value="PZF72669.1"/>
    <property type="molecule type" value="Genomic_DNA"/>
</dbReference>
<dbReference type="Pfam" id="PF13036">
    <property type="entry name" value="LpoB"/>
    <property type="match status" value="1"/>
</dbReference>
<organism evidence="1 2">
    <name type="scientific">Taibaiella soli</name>
    <dbReference type="NCBI Taxonomy" id="1649169"/>
    <lineage>
        <taxon>Bacteria</taxon>
        <taxon>Pseudomonadati</taxon>
        <taxon>Bacteroidota</taxon>
        <taxon>Chitinophagia</taxon>
        <taxon>Chitinophagales</taxon>
        <taxon>Chitinophagaceae</taxon>
        <taxon>Taibaiella</taxon>
    </lineage>
</organism>
<reference evidence="1 2" key="1">
    <citation type="submission" date="2018-06" db="EMBL/GenBank/DDBJ databases">
        <title>Mucibacter soli gen. nov., sp. nov., a new member of the family Chitinophagaceae producing mucin.</title>
        <authorList>
            <person name="Kim M.-K."/>
            <person name="Park S."/>
            <person name="Kim T.-S."/>
            <person name="Joung Y."/>
            <person name="Han J.-H."/>
            <person name="Kim S.B."/>
        </authorList>
    </citation>
    <scope>NUCLEOTIDE SEQUENCE [LARGE SCALE GENOMIC DNA]</scope>
    <source>
        <strain evidence="1 2">R1-15</strain>
    </source>
</reference>
<dbReference type="AlphaFoldDB" id="A0A2W2B8Q5"/>
<dbReference type="RefSeq" id="WP_110999260.1">
    <property type="nucleotide sequence ID" value="NZ_QKTW01000017.1"/>
</dbReference>
<name>A0A2W2B8Q5_9BACT</name>
<comment type="caution">
    <text evidence="1">The sequence shown here is derived from an EMBL/GenBank/DDBJ whole genome shotgun (WGS) entry which is preliminary data.</text>
</comment>
<proteinExistence type="predicted"/>
<dbReference type="Proteomes" id="UP000248745">
    <property type="component" value="Unassembled WGS sequence"/>
</dbReference>